<dbReference type="GO" id="GO:0004252">
    <property type="term" value="F:serine-type endopeptidase activity"/>
    <property type="evidence" value="ECO:0007669"/>
    <property type="project" value="InterPro"/>
</dbReference>
<dbReference type="InterPro" id="IPR019533">
    <property type="entry name" value="Peptidase_S26"/>
</dbReference>
<dbReference type="PANTHER" id="PTHR47040">
    <property type="entry name" value="OSJNBA0068L06.9 PROTEIN"/>
    <property type="match status" value="1"/>
</dbReference>
<dbReference type="InterPro" id="IPR053307">
    <property type="entry name" value="Mitochondrial_IM_protease"/>
</dbReference>
<evidence type="ECO:0000313" key="2">
    <source>
        <dbReference type="Proteomes" id="UP000436088"/>
    </source>
</evidence>
<accession>A0A6A3AIW0</accession>
<organism evidence="1 2">
    <name type="scientific">Hibiscus syriacus</name>
    <name type="common">Rose of Sharon</name>
    <dbReference type="NCBI Taxonomy" id="106335"/>
    <lineage>
        <taxon>Eukaryota</taxon>
        <taxon>Viridiplantae</taxon>
        <taxon>Streptophyta</taxon>
        <taxon>Embryophyta</taxon>
        <taxon>Tracheophyta</taxon>
        <taxon>Spermatophyta</taxon>
        <taxon>Magnoliopsida</taxon>
        <taxon>eudicotyledons</taxon>
        <taxon>Gunneridae</taxon>
        <taxon>Pentapetalae</taxon>
        <taxon>rosids</taxon>
        <taxon>malvids</taxon>
        <taxon>Malvales</taxon>
        <taxon>Malvaceae</taxon>
        <taxon>Malvoideae</taxon>
        <taxon>Hibiscus</taxon>
    </lineage>
</organism>
<protein>
    <submittedName>
        <fullName evidence="1">SAP-like protein BP-73-like</fullName>
    </submittedName>
</protein>
<dbReference type="OrthoDB" id="308440at2759"/>
<dbReference type="EMBL" id="VEPZ02000996">
    <property type="protein sequence ID" value="KAE8704008.1"/>
    <property type="molecule type" value="Genomic_DNA"/>
</dbReference>
<sequence length="205" mass="23711">MVPWSTWCRYIVHKLEYSFSHSWKSYKRGQINDRELQDAVWKNLFQGKLTYLHWNKGKAMAPTIGEQQSTLLVRKIPIADPNRVFLGDVVVLKDPDNSENYLVRRLAATEGYEMVSKDEKDESFVLEKDQCWVLADNEKLKPKEAKDSRLFGPVSMTDIVGRVIYCLQTAVDHGPVQNSQYSMQKDSPVLEVELDVDDMMKNHKA</sequence>
<dbReference type="InterPro" id="IPR036286">
    <property type="entry name" value="LexA/Signal_pep-like_sf"/>
</dbReference>
<reference evidence="1" key="1">
    <citation type="submission" date="2019-09" db="EMBL/GenBank/DDBJ databases">
        <title>Draft genome information of white flower Hibiscus syriacus.</title>
        <authorList>
            <person name="Kim Y.-M."/>
        </authorList>
    </citation>
    <scope>NUCLEOTIDE SEQUENCE [LARGE SCALE GENOMIC DNA]</scope>
    <source>
        <strain evidence="1">YM2019G1</strain>
    </source>
</reference>
<dbReference type="Proteomes" id="UP000436088">
    <property type="component" value="Unassembled WGS sequence"/>
</dbReference>
<proteinExistence type="predicted"/>
<dbReference type="CDD" id="cd06530">
    <property type="entry name" value="S26_SPase_I"/>
    <property type="match status" value="1"/>
</dbReference>
<keyword evidence="2" id="KW-1185">Reference proteome</keyword>
<comment type="caution">
    <text evidence="1">The sequence shown here is derived from an EMBL/GenBank/DDBJ whole genome shotgun (WGS) entry which is preliminary data.</text>
</comment>
<dbReference type="SUPFAM" id="SSF51306">
    <property type="entry name" value="LexA/Signal peptidase"/>
    <property type="match status" value="1"/>
</dbReference>
<dbReference type="AlphaFoldDB" id="A0A6A3AIW0"/>
<dbReference type="GO" id="GO:0006465">
    <property type="term" value="P:signal peptide processing"/>
    <property type="evidence" value="ECO:0007669"/>
    <property type="project" value="InterPro"/>
</dbReference>
<gene>
    <name evidence="1" type="ORF">F3Y22_tig00110462pilonHSYRG00509</name>
</gene>
<evidence type="ECO:0000313" key="1">
    <source>
        <dbReference type="EMBL" id="KAE8704008.1"/>
    </source>
</evidence>
<dbReference type="PANTHER" id="PTHR47040:SF1">
    <property type="entry name" value="MITOCHONDRIAL ATP-INDEPENDENT INNER MEMBRANE PROTEASE SUBUNIT 2"/>
    <property type="match status" value="1"/>
</dbReference>
<dbReference type="Gene3D" id="2.10.109.10">
    <property type="entry name" value="Umud Fragment, subunit A"/>
    <property type="match status" value="1"/>
</dbReference>
<name>A0A6A3AIW0_HIBSY</name>